<dbReference type="EMBL" id="BARV01012122">
    <property type="protein sequence ID" value="GAI02314.1"/>
    <property type="molecule type" value="Genomic_DNA"/>
</dbReference>
<sequence length="96" mass="10351">MNRKKTNLPPGITMLVMMFSLTTNAYVSGQDYLSPSAMVADKQAGKIYIAQTTAKQMAVFDIAAGKVIKIYSLSGRPNGLALSADSSRLYVTCAWP</sequence>
<organism evidence="1">
    <name type="scientific">marine sediment metagenome</name>
    <dbReference type="NCBI Taxonomy" id="412755"/>
    <lineage>
        <taxon>unclassified sequences</taxon>
        <taxon>metagenomes</taxon>
        <taxon>ecological metagenomes</taxon>
    </lineage>
</organism>
<evidence type="ECO:0000313" key="1">
    <source>
        <dbReference type="EMBL" id="GAI02314.1"/>
    </source>
</evidence>
<gene>
    <name evidence="1" type="ORF">S06H3_22617</name>
</gene>
<accession>X1M7G6</accession>
<feature type="non-terminal residue" evidence="1">
    <location>
        <position position="96"/>
    </location>
</feature>
<reference evidence="1" key="1">
    <citation type="journal article" date="2014" name="Front. Microbiol.">
        <title>High frequency of phylogenetically diverse reductive dehalogenase-homologous genes in deep subseafloor sedimentary metagenomes.</title>
        <authorList>
            <person name="Kawai M."/>
            <person name="Futagami T."/>
            <person name="Toyoda A."/>
            <person name="Takaki Y."/>
            <person name="Nishi S."/>
            <person name="Hori S."/>
            <person name="Arai W."/>
            <person name="Tsubouchi T."/>
            <person name="Morono Y."/>
            <person name="Uchiyama I."/>
            <person name="Ito T."/>
            <person name="Fujiyama A."/>
            <person name="Inagaki F."/>
            <person name="Takami H."/>
        </authorList>
    </citation>
    <scope>NUCLEOTIDE SEQUENCE</scope>
    <source>
        <strain evidence="1">Expedition CK06-06</strain>
    </source>
</reference>
<comment type="caution">
    <text evidence="1">The sequence shown here is derived from an EMBL/GenBank/DDBJ whole genome shotgun (WGS) entry which is preliminary data.</text>
</comment>
<protein>
    <recommendedName>
        <fullName evidence="2">SMP-30/Gluconolactonase/LRE-like region domain-containing protein</fullName>
    </recommendedName>
</protein>
<name>X1M7G6_9ZZZZ</name>
<dbReference type="SUPFAM" id="SSF63825">
    <property type="entry name" value="YWTD domain"/>
    <property type="match status" value="1"/>
</dbReference>
<dbReference type="InterPro" id="IPR015943">
    <property type="entry name" value="WD40/YVTN_repeat-like_dom_sf"/>
</dbReference>
<dbReference type="AlphaFoldDB" id="X1M7G6"/>
<evidence type="ECO:0008006" key="2">
    <source>
        <dbReference type="Google" id="ProtNLM"/>
    </source>
</evidence>
<proteinExistence type="predicted"/>
<dbReference type="Gene3D" id="2.130.10.10">
    <property type="entry name" value="YVTN repeat-like/Quinoprotein amine dehydrogenase"/>
    <property type="match status" value="1"/>
</dbReference>